<gene>
    <name evidence="1" type="ORF">PIB30_073728</name>
</gene>
<dbReference type="EMBL" id="JASCZI010242556">
    <property type="protein sequence ID" value="MED6211446.1"/>
    <property type="molecule type" value="Genomic_DNA"/>
</dbReference>
<comment type="caution">
    <text evidence="1">The sequence shown here is derived from an EMBL/GenBank/DDBJ whole genome shotgun (WGS) entry which is preliminary data.</text>
</comment>
<keyword evidence="2" id="KW-1185">Reference proteome</keyword>
<evidence type="ECO:0000313" key="2">
    <source>
        <dbReference type="Proteomes" id="UP001341840"/>
    </source>
</evidence>
<organism evidence="1 2">
    <name type="scientific">Stylosanthes scabra</name>
    <dbReference type="NCBI Taxonomy" id="79078"/>
    <lineage>
        <taxon>Eukaryota</taxon>
        <taxon>Viridiplantae</taxon>
        <taxon>Streptophyta</taxon>
        <taxon>Embryophyta</taxon>
        <taxon>Tracheophyta</taxon>
        <taxon>Spermatophyta</taxon>
        <taxon>Magnoliopsida</taxon>
        <taxon>eudicotyledons</taxon>
        <taxon>Gunneridae</taxon>
        <taxon>Pentapetalae</taxon>
        <taxon>rosids</taxon>
        <taxon>fabids</taxon>
        <taxon>Fabales</taxon>
        <taxon>Fabaceae</taxon>
        <taxon>Papilionoideae</taxon>
        <taxon>50 kb inversion clade</taxon>
        <taxon>dalbergioids sensu lato</taxon>
        <taxon>Dalbergieae</taxon>
        <taxon>Pterocarpus clade</taxon>
        <taxon>Stylosanthes</taxon>
    </lineage>
</organism>
<proteinExistence type="predicted"/>
<name>A0ABU6YNE0_9FABA</name>
<protein>
    <submittedName>
        <fullName evidence="1">Uncharacterized protein</fullName>
    </submittedName>
</protein>
<dbReference type="Proteomes" id="UP001341840">
    <property type="component" value="Unassembled WGS sequence"/>
</dbReference>
<accession>A0ABU6YNE0</accession>
<evidence type="ECO:0000313" key="1">
    <source>
        <dbReference type="EMBL" id="MED6211446.1"/>
    </source>
</evidence>
<reference evidence="1 2" key="1">
    <citation type="journal article" date="2023" name="Plants (Basel)">
        <title>Bridging the Gap: Combining Genomics and Transcriptomics Approaches to Understand Stylosanthes scabra, an Orphan Legume from the Brazilian Caatinga.</title>
        <authorList>
            <person name="Ferreira-Neto J.R.C."/>
            <person name="da Silva M.D."/>
            <person name="Binneck E."/>
            <person name="de Melo N.F."/>
            <person name="da Silva R.H."/>
            <person name="de Melo A.L.T.M."/>
            <person name="Pandolfi V."/>
            <person name="Bustamante F.O."/>
            <person name="Brasileiro-Vidal A.C."/>
            <person name="Benko-Iseppon A.M."/>
        </authorList>
    </citation>
    <scope>NUCLEOTIDE SEQUENCE [LARGE SCALE GENOMIC DNA]</scope>
    <source>
        <tissue evidence="1">Leaves</tissue>
    </source>
</reference>
<sequence>MKYDGMISRSKVHCEVASGCEVLTAMVHSTYDKLEDDMKEYKAKRDVQSILRHEDGSERMMDELHMPGRVRSRGRPKKRLGSVMDKKIASKAKKVKQRCDLVSWMILFGLVYESDSDSRFLNV</sequence>